<sequence>MFFCAVVFVRPLQKKDVKAKKVAPVKFTIDCSSPANDGIFDTASFEKFLHDRVKVEGRTNNLGEVVAIARSGAASGTISITVAGNVQFSKRYIKYLTKKFLKKHQLRDWLRVVASSKTAYELKYFNIAAEGDEEDEE</sequence>
<dbReference type="Gene3D" id="3.30.1360.210">
    <property type="match status" value="1"/>
</dbReference>
<keyword evidence="3" id="KW-0687">Ribonucleoprotein</keyword>
<dbReference type="GO" id="GO:0003735">
    <property type="term" value="F:structural constituent of ribosome"/>
    <property type="evidence" value="ECO:0007669"/>
    <property type="project" value="InterPro"/>
</dbReference>
<name>A0A4P9W6G1_9FUNG</name>
<dbReference type="InterPro" id="IPR002671">
    <property type="entry name" value="Ribosomal_eL22"/>
</dbReference>
<dbReference type="Pfam" id="PF01776">
    <property type="entry name" value="Ribosomal_L22e"/>
    <property type="match status" value="1"/>
</dbReference>
<protein>
    <recommendedName>
        <fullName evidence="4">Large ribosomal subunit protein eL22</fullName>
    </recommendedName>
    <alternativeName>
        <fullName evidence="5">60S ribosomal protein L22</fullName>
    </alternativeName>
</protein>
<dbReference type="Proteomes" id="UP000269721">
    <property type="component" value="Unassembled WGS sequence"/>
</dbReference>
<dbReference type="GO" id="GO:1990904">
    <property type="term" value="C:ribonucleoprotein complex"/>
    <property type="evidence" value="ECO:0007669"/>
    <property type="project" value="UniProtKB-KW"/>
</dbReference>
<dbReference type="GO" id="GO:0003723">
    <property type="term" value="F:RNA binding"/>
    <property type="evidence" value="ECO:0007669"/>
    <property type="project" value="TreeGrafter"/>
</dbReference>
<accession>A0A4P9W6G1</accession>
<keyword evidence="2 6" id="KW-0689">Ribosomal protein</keyword>
<evidence type="ECO:0000256" key="5">
    <source>
        <dbReference type="ARBA" id="ARBA00041214"/>
    </source>
</evidence>
<dbReference type="OrthoDB" id="10259820at2759"/>
<reference evidence="7" key="1">
    <citation type="journal article" date="2018" name="Nat. Microbiol.">
        <title>Leveraging single-cell genomics to expand the fungal tree of life.</title>
        <authorList>
            <person name="Ahrendt S.R."/>
            <person name="Quandt C.A."/>
            <person name="Ciobanu D."/>
            <person name="Clum A."/>
            <person name="Salamov A."/>
            <person name="Andreopoulos B."/>
            <person name="Cheng J.F."/>
            <person name="Woyke T."/>
            <person name="Pelin A."/>
            <person name="Henrissat B."/>
            <person name="Reynolds N.K."/>
            <person name="Benny G.L."/>
            <person name="Smith M.E."/>
            <person name="James T.Y."/>
            <person name="Grigoriev I.V."/>
        </authorList>
    </citation>
    <scope>NUCLEOTIDE SEQUENCE [LARGE SCALE GENOMIC DNA]</scope>
</reference>
<evidence type="ECO:0000313" key="6">
    <source>
        <dbReference type="EMBL" id="RKO87904.1"/>
    </source>
</evidence>
<dbReference type="GO" id="GO:0002181">
    <property type="term" value="P:cytoplasmic translation"/>
    <property type="evidence" value="ECO:0007669"/>
    <property type="project" value="TreeGrafter"/>
</dbReference>
<dbReference type="PANTHER" id="PTHR10064:SF0">
    <property type="entry name" value="FI24544P1-RELATED"/>
    <property type="match status" value="1"/>
</dbReference>
<dbReference type="FunFam" id="3.30.1360.210:FF:000001">
    <property type="entry name" value="60S ribosomal protein L22 1"/>
    <property type="match status" value="1"/>
</dbReference>
<comment type="similarity">
    <text evidence="1">Belongs to the eukaryotic ribosomal protein eL22 family.</text>
</comment>
<evidence type="ECO:0000313" key="7">
    <source>
        <dbReference type="Proteomes" id="UP000269721"/>
    </source>
</evidence>
<keyword evidence="7" id="KW-1185">Reference proteome</keyword>
<evidence type="ECO:0000256" key="2">
    <source>
        <dbReference type="ARBA" id="ARBA00022980"/>
    </source>
</evidence>
<organism evidence="6 7">
    <name type="scientific">Blyttiomyces helicus</name>
    <dbReference type="NCBI Taxonomy" id="388810"/>
    <lineage>
        <taxon>Eukaryota</taxon>
        <taxon>Fungi</taxon>
        <taxon>Fungi incertae sedis</taxon>
        <taxon>Chytridiomycota</taxon>
        <taxon>Chytridiomycota incertae sedis</taxon>
        <taxon>Chytridiomycetes</taxon>
        <taxon>Chytridiomycetes incertae sedis</taxon>
        <taxon>Blyttiomyces</taxon>
    </lineage>
</organism>
<proteinExistence type="inferred from homology"/>
<dbReference type="GO" id="GO:0005840">
    <property type="term" value="C:ribosome"/>
    <property type="evidence" value="ECO:0007669"/>
    <property type="project" value="UniProtKB-KW"/>
</dbReference>
<dbReference type="AlphaFoldDB" id="A0A4P9W6G1"/>
<evidence type="ECO:0000256" key="1">
    <source>
        <dbReference type="ARBA" id="ARBA00007817"/>
    </source>
</evidence>
<dbReference type="GO" id="GO:0005737">
    <property type="term" value="C:cytoplasm"/>
    <property type="evidence" value="ECO:0007669"/>
    <property type="project" value="UniProtKB-ARBA"/>
</dbReference>
<dbReference type="PANTHER" id="PTHR10064">
    <property type="entry name" value="60S RIBOSOMAL PROTEIN L22"/>
    <property type="match status" value="1"/>
</dbReference>
<dbReference type="InterPro" id="IPR038526">
    <property type="entry name" value="Ribosomal_eL22_sf"/>
</dbReference>
<dbReference type="EMBL" id="KZ997079">
    <property type="protein sequence ID" value="RKO87904.1"/>
    <property type="molecule type" value="Genomic_DNA"/>
</dbReference>
<gene>
    <name evidence="6" type="ORF">BDK51DRAFT_18876</name>
</gene>
<evidence type="ECO:0000256" key="4">
    <source>
        <dbReference type="ARBA" id="ARBA00040613"/>
    </source>
</evidence>
<evidence type="ECO:0000256" key="3">
    <source>
        <dbReference type="ARBA" id="ARBA00023274"/>
    </source>
</evidence>